<protein>
    <submittedName>
        <fullName evidence="2">Uncharacterized protein</fullName>
    </submittedName>
</protein>
<name>A0A1M5AK55_STRHI</name>
<sequence length="101" mass="10618">MAATTALRAAAGQNPEPDHGTRNRVAPARPTRRPTRRPGLTRPHRPPPSAARPHPHPAVGRGSGRPGAAHGNLPRRGDPNPSHPARPPLPRPATTVSPAVR</sequence>
<evidence type="ECO:0000313" key="2">
    <source>
        <dbReference type="EMBL" id="SHF30603.1"/>
    </source>
</evidence>
<feature type="region of interest" description="Disordered" evidence="1">
    <location>
        <begin position="1"/>
        <end position="101"/>
    </location>
</feature>
<organism evidence="2 3">
    <name type="scientific">Streptoalloteichus hindustanus</name>
    <dbReference type="NCBI Taxonomy" id="2017"/>
    <lineage>
        <taxon>Bacteria</taxon>
        <taxon>Bacillati</taxon>
        <taxon>Actinomycetota</taxon>
        <taxon>Actinomycetes</taxon>
        <taxon>Pseudonocardiales</taxon>
        <taxon>Pseudonocardiaceae</taxon>
        <taxon>Streptoalloteichus</taxon>
    </lineage>
</organism>
<feature type="compositionally biased region" description="Low complexity" evidence="1">
    <location>
        <begin position="1"/>
        <end position="11"/>
    </location>
</feature>
<keyword evidence="3" id="KW-1185">Reference proteome</keyword>
<gene>
    <name evidence="2" type="ORF">SAMN05444320_103157</name>
</gene>
<evidence type="ECO:0000313" key="3">
    <source>
        <dbReference type="Proteomes" id="UP000184501"/>
    </source>
</evidence>
<accession>A0A1M5AK55</accession>
<dbReference type="Proteomes" id="UP000184501">
    <property type="component" value="Unassembled WGS sequence"/>
</dbReference>
<proteinExistence type="predicted"/>
<dbReference type="AlphaFoldDB" id="A0A1M5AK55"/>
<feature type="compositionally biased region" description="Pro residues" evidence="1">
    <location>
        <begin position="81"/>
        <end position="91"/>
    </location>
</feature>
<evidence type="ECO:0000256" key="1">
    <source>
        <dbReference type="SAM" id="MobiDB-lite"/>
    </source>
</evidence>
<dbReference type="EMBL" id="FQVN01000003">
    <property type="protein sequence ID" value="SHF30603.1"/>
    <property type="molecule type" value="Genomic_DNA"/>
</dbReference>
<reference evidence="2 3" key="1">
    <citation type="submission" date="2016-11" db="EMBL/GenBank/DDBJ databases">
        <authorList>
            <person name="Jaros S."/>
            <person name="Januszkiewicz K."/>
            <person name="Wedrychowicz H."/>
        </authorList>
    </citation>
    <scope>NUCLEOTIDE SEQUENCE [LARGE SCALE GENOMIC DNA]</scope>
    <source>
        <strain evidence="2 3">DSM 44523</strain>
    </source>
</reference>